<dbReference type="Proteomes" id="UP000663832">
    <property type="component" value="Unassembled WGS sequence"/>
</dbReference>
<dbReference type="GO" id="GO:0006886">
    <property type="term" value="P:intracellular protein transport"/>
    <property type="evidence" value="ECO:0007669"/>
    <property type="project" value="TreeGrafter"/>
</dbReference>
<accession>A0A815T3M5</accession>
<dbReference type="InterPro" id="IPR030798">
    <property type="entry name" value="Arfaptin_fam"/>
</dbReference>
<comment type="caution">
    <text evidence="3">The sequence shown here is derived from an EMBL/GenBank/DDBJ whole genome shotgun (WGS) entry which is preliminary data.</text>
</comment>
<dbReference type="PANTHER" id="PTHR12141">
    <property type="entry name" value="ARFAPTIN-RELATED"/>
    <property type="match status" value="1"/>
</dbReference>
<dbReference type="SMART" id="SM01015">
    <property type="entry name" value="Arfaptin"/>
    <property type="match status" value="1"/>
</dbReference>
<dbReference type="PANTHER" id="PTHR12141:SF5">
    <property type="entry name" value="ARFAPTIN"/>
    <property type="match status" value="1"/>
</dbReference>
<keyword evidence="4" id="KW-1185">Reference proteome</keyword>
<reference evidence="3" key="1">
    <citation type="submission" date="2021-02" db="EMBL/GenBank/DDBJ databases">
        <authorList>
            <person name="Nowell W R."/>
        </authorList>
    </citation>
    <scope>NUCLEOTIDE SEQUENCE</scope>
</reference>
<dbReference type="Pfam" id="PF06456">
    <property type="entry name" value="Arfaptin"/>
    <property type="match status" value="1"/>
</dbReference>
<proteinExistence type="predicted"/>
<name>A0A815T3M5_9BILA</name>
<dbReference type="OrthoDB" id="9994780at2759"/>
<gene>
    <name evidence="2" type="ORF">BJG266_LOCUS32086</name>
    <name evidence="3" type="ORF">QVE165_LOCUS43341</name>
</gene>
<dbReference type="Proteomes" id="UP000663877">
    <property type="component" value="Unassembled WGS sequence"/>
</dbReference>
<sequence length="358" mass="41587">MLTSISNSESPSALYTNLNKKTTNDLTSSPSSYVSLLDSYDTPDGSVLSIPQRATLNWSKTLDTLRQWSTRTLKYTRQLFQERMGHVIPTQDIELEQNIQLVRETKQHYEHILKEARQMSIYFAGLLQTQRSLGECFSELQQISASSDDLVDQLVRNSECQKVIALNGETLLNSMNIFIDKLHTLTNKTIEDTLSTIKVYENARTKYDAHRYDYEVLLARNNQSDDRLSSADQHIQQQYEHFKQSYEKSKSDLTIKLKLLDENRIQVMKQQLINFHNAIGAYFSQNLQNPFGEQDEINILQLTLLKFKHDKPTEDSTRFVKLLIEQDTFSIEFASMEDFIDRLCSKRNTETVFKQIPK</sequence>
<dbReference type="AlphaFoldDB" id="A0A815T3M5"/>
<dbReference type="InterPro" id="IPR010504">
    <property type="entry name" value="AH_dom"/>
</dbReference>
<evidence type="ECO:0000313" key="3">
    <source>
        <dbReference type="EMBL" id="CAF1498451.1"/>
    </source>
</evidence>
<dbReference type="PROSITE" id="PS50870">
    <property type="entry name" value="AH"/>
    <property type="match status" value="1"/>
</dbReference>
<dbReference type="Gene3D" id="1.20.1270.60">
    <property type="entry name" value="Arfaptin homology (AH) domain/BAR domain"/>
    <property type="match status" value="1"/>
</dbReference>
<dbReference type="InterPro" id="IPR027267">
    <property type="entry name" value="AH/BAR_dom_sf"/>
</dbReference>
<organism evidence="3 4">
    <name type="scientific">Adineta steineri</name>
    <dbReference type="NCBI Taxonomy" id="433720"/>
    <lineage>
        <taxon>Eukaryota</taxon>
        <taxon>Metazoa</taxon>
        <taxon>Spiralia</taxon>
        <taxon>Gnathifera</taxon>
        <taxon>Rotifera</taxon>
        <taxon>Eurotatoria</taxon>
        <taxon>Bdelloidea</taxon>
        <taxon>Adinetida</taxon>
        <taxon>Adinetidae</taxon>
        <taxon>Adineta</taxon>
    </lineage>
</organism>
<evidence type="ECO:0000313" key="2">
    <source>
        <dbReference type="EMBL" id="CAF1297317.1"/>
    </source>
</evidence>
<dbReference type="GO" id="GO:0019904">
    <property type="term" value="F:protein domain specific binding"/>
    <property type="evidence" value="ECO:0007669"/>
    <property type="project" value="InterPro"/>
</dbReference>
<evidence type="ECO:0000313" key="4">
    <source>
        <dbReference type="Proteomes" id="UP000663832"/>
    </source>
</evidence>
<dbReference type="GO" id="GO:0032588">
    <property type="term" value="C:trans-Golgi network membrane"/>
    <property type="evidence" value="ECO:0007669"/>
    <property type="project" value="TreeGrafter"/>
</dbReference>
<dbReference type="EMBL" id="CAJNOI010000513">
    <property type="protein sequence ID" value="CAF1297317.1"/>
    <property type="molecule type" value="Genomic_DNA"/>
</dbReference>
<dbReference type="GO" id="GO:0034315">
    <property type="term" value="P:regulation of Arp2/3 complex-mediated actin nucleation"/>
    <property type="evidence" value="ECO:0007669"/>
    <property type="project" value="TreeGrafter"/>
</dbReference>
<dbReference type="SUPFAM" id="SSF103657">
    <property type="entry name" value="BAR/IMD domain-like"/>
    <property type="match status" value="1"/>
</dbReference>
<protein>
    <recommendedName>
        <fullName evidence="1">AH domain-containing protein</fullName>
    </recommendedName>
</protein>
<feature type="domain" description="AH" evidence="1">
    <location>
        <begin position="90"/>
        <end position="286"/>
    </location>
</feature>
<dbReference type="GO" id="GO:0005543">
    <property type="term" value="F:phospholipid binding"/>
    <property type="evidence" value="ECO:0007669"/>
    <property type="project" value="TreeGrafter"/>
</dbReference>
<evidence type="ECO:0000259" key="1">
    <source>
        <dbReference type="PROSITE" id="PS50870"/>
    </source>
</evidence>
<dbReference type="EMBL" id="CAJNOM010000555">
    <property type="protein sequence ID" value="CAF1498451.1"/>
    <property type="molecule type" value="Genomic_DNA"/>
</dbReference>